<dbReference type="PROSITE" id="PS50111">
    <property type="entry name" value="CHEMOTAXIS_TRANSDUC_2"/>
    <property type="match status" value="1"/>
</dbReference>
<accession>A0A6M1T4B2</accession>
<keyword evidence="8" id="KW-1185">Reference proteome</keyword>
<keyword evidence="3" id="KW-0807">Transducer</keyword>
<proteinExistence type="inferred from homology"/>
<evidence type="ECO:0000259" key="6">
    <source>
        <dbReference type="PROSITE" id="PS50111"/>
    </source>
</evidence>
<feature type="transmembrane region" description="Helical" evidence="5">
    <location>
        <begin position="37"/>
        <end position="55"/>
    </location>
</feature>
<organism evidence="7 8">
    <name type="scientific">Fodinibius halophilus</name>
    <dbReference type="NCBI Taxonomy" id="1736908"/>
    <lineage>
        <taxon>Bacteria</taxon>
        <taxon>Pseudomonadati</taxon>
        <taxon>Balneolota</taxon>
        <taxon>Balneolia</taxon>
        <taxon>Balneolales</taxon>
        <taxon>Balneolaceae</taxon>
        <taxon>Fodinibius</taxon>
    </lineage>
</organism>
<dbReference type="RefSeq" id="WP_165266311.1">
    <property type="nucleotide sequence ID" value="NZ_JAALLS010000003.1"/>
</dbReference>
<dbReference type="InterPro" id="IPR051310">
    <property type="entry name" value="MCP_chemotaxis"/>
</dbReference>
<dbReference type="PANTHER" id="PTHR43531">
    <property type="entry name" value="PROTEIN ICFG"/>
    <property type="match status" value="1"/>
</dbReference>
<dbReference type="EMBL" id="JAALLS010000003">
    <property type="protein sequence ID" value="NGP87503.1"/>
    <property type="molecule type" value="Genomic_DNA"/>
</dbReference>
<dbReference type="AlphaFoldDB" id="A0A6M1T4B2"/>
<keyword evidence="5" id="KW-1133">Transmembrane helix</keyword>
<dbReference type="GO" id="GO:0005886">
    <property type="term" value="C:plasma membrane"/>
    <property type="evidence" value="ECO:0007669"/>
    <property type="project" value="TreeGrafter"/>
</dbReference>
<keyword evidence="1" id="KW-0145">Chemotaxis</keyword>
<feature type="domain" description="Methyl-accepting transducer" evidence="6">
    <location>
        <begin position="207"/>
        <end position="429"/>
    </location>
</feature>
<keyword evidence="5" id="KW-0812">Transmembrane</keyword>
<gene>
    <name evidence="7" type="ORF">G3569_03980</name>
</gene>
<dbReference type="Proteomes" id="UP000479132">
    <property type="component" value="Unassembled WGS sequence"/>
</dbReference>
<evidence type="ECO:0000256" key="5">
    <source>
        <dbReference type="SAM" id="Phobius"/>
    </source>
</evidence>
<dbReference type="SMART" id="SM00283">
    <property type="entry name" value="MA"/>
    <property type="match status" value="1"/>
</dbReference>
<keyword evidence="4" id="KW-0175">Coiled coil</keyword>
<protein>
    <recommendedName>
        <fullName evidence="6">Methyl-accepting transducer domain-containing protein</fullName>
    </recommendedName>
</protein>
<reference evidence="7 8" key="1">
    <citation type="submission" date="2020-02" db="EMBL/GenBank/DDBJ databases">
        <title>Aliifodinibius halophilus 2W32, complete genome.</title>
        <authorList>
            <person name="Li Y."/>
            <person name="Wu S."/>
        </authorList>
    </citation>
    <scope>NUCLEOTIDE SEQUENCE [LARGE SCALE GENOMIC DNA]</scope>
    <source>
        <strain evidence="7 8">2W32</strain>
    </source>
</reference>
<sequence length="458" mass="49398">MTNQASFKDTFFPIYNEGLSAGVKQNVKKTFEKADAFMFRLVVVHWIGASTLTAFTYSTYLLGFVGGAVITGIAYAVYNMNPGTLLSRITFGASFMAFSMIFIQQHMGRIEMHFHIFIAIAVLIRYKDIAPVLAAAATTAIHHALFNVAQTYEMAVAGTPIKVFDYGCGWDLVALHAIFVIVEAVVISNIVLNLTQEYLNNSKVFNIMDELSASAHQVGEVTEFISDSGQDLAANASDNAQAVAESNESIDSMNEKILELNDKTSSATQKVKSIASDTDQMNDSMNNLKESSSNISTITETIDSIASQTNILALNAAVEAARAGDAGAGFAVVTDEIRVLAQKTARAAADISKMIETNVEKAEAGVSISKQISSQIDELQAWIEQVNTVGDEQIAQLKEIKSSIARISDTTDNTADMAEKNASTAEELQSQTHVLTNAIESINQKVDMNGTTTTNGTF</sequence>
<keyword evidence="5" id="KW-0472">Membrane</keyword>
<evidence type="ECO:0000256" key="4">
    <source>
        <dbReference type="SAM" id="Coils"/>
    </source>
</evidence>
<dbReference type="GO" id="GO:0007165">
    <property type="term" value="P:signal transduction"/>
    <property type="evidence" value="ECO:0007669"/>
    <property type="project" value="UniProtKB-KW"/>
</dbReference>
<dbReference type="SUPFAM" id="SSF58104">
    <property type="entry name" value="Methyl-accepting chemotaxis protein (MCP) signaling domain"/>
    <property type="match status" value="1"/>
</dbReference>
<dbReference type="Gene3D" id="1.10.287.950">
    <property type="entry name" value="Methyl-accepting chemotaxis protein"/>
    <property type="match status" value="1"/>
</dbReference>
<evidence type="ECO:0000313" key="8">
    <source>
        <dbReference type="Proteomes" id="UP000479132"/>
    </source>
</evidence>
<dbReference type="GO" id="GO:0004888">
    <property type="term" value="F:transmembrane signaling receptor activity"/>
    <property type="evidence" value="ECO:0007669"/>
    <property type="project" value="InterPro"/>
</dbReference>
<feature type="coiled-coil region" evidence="4">
    <location>
        <begin position="243"/>
        <end position="270"/>
    </location>
</feature>
<feature type="transmembrane region" description="Helical" evidence="5">
    <location>
        <begin position="172"/>
        <end position="192"/>
    </location>
</feature>
<evidence type="ECO:0000256" key="1">
    <source>
        <dbReference type="ARBA" id="ARBA00022500"/>
    </source>
</evidence>
<comment type="caution">
    <text evidence="7">The sequence shown here is derived from an EMBL/GenBank/DDBJ whole genome shotgun (WGS) entry which is preliminary data.</text>
</comment>
<dbReference type="PANTHER" id="PTHR43531:SF11">
    <property type="entry name" value="METHYL-ACCEPTING CHEMOTAXIS PROTEIN 3"/>
    <property type="match status" value="1"/>
</dbReference>
<evidence type="ECO:0000313" key="7">
    <source>
        <dbReference type="EMBL" id="NGP87503.1"/>
    </source>
</evidence>
<name>A0A6M1T4B2_9BACT</name>
<dbReference type="Pfam" id="PF00015">
    <property type="entry name" value="MCPsignal"/>
    <property type="match status" value="1"/>
</dbReference>
<feature type="transmembrane region" description="Helical" evidence="5">
    <location>
        <begin position="85"/>
        <end position="104"/>
    </location>
</feature>
<dbReference type="InterPro" id="IPR004090">
    <property type="entry name" value="Chemotax_Me-accpt_rcpt"/>
</dbReference>
<dbReference type="InterPro" id="IPR004089">
    <property type="entry name" value="MCPsignal_dom"/>
</dbReference>
<comment type="similarity">
    <text evidence="2">Belongs to the methyl-accepting chemotaxis (MCP) protein family.</text>
</comment>
<dbReference type="PRINTS" id="PR00260">
    <property type="entry name" value="CHEMTRNSDUCR"/>
</dbReference>
<evidence type="ECO:0000256" key="3">
    <source>
        <dbReference type="PROSITE-ProRule" id="PRU00284"/>
    </source>
</evidence>
<feature type="transmembrane region" description="Helical" evidence="5">
    <location>
        <begin position="61"/>
        <end position="78"/>
    </location>
</feature>
<evidence type="ECO:0000256" key="2">
    <source>
        <dbReference type="ARBA" id="ARBA00029447"/>
    </source>
</evidence>
<dbReference type="GO" id="GO:0006935">
    <property type="term" value="P:chemotaxis"/>
    <property type="evidence" value="ECO:0007669"/>
    <property type="project" value="UniProtKB-KW"/>
</dbReference>